<name>A0A157QGN7_9BORD</name>
<dbReference type="GeneID" id="56587889"/>
<dbReference type="EMBL" id="LT546645">
    <property type="protein sequence ID" value="SAI67355.1"/>
    <property type="molecule type" value="Genomic_DNA"/>
</dbReference>
<dbReference type="GO" id="GO:0008168">
    <property type="term" value="F:methyltransferase activity"/>
    <property type="evidence" value="ECO:0007669"/>
    <property type="project" value="UniProtKB-KW"/>
</dbReference>
<reference evidence="1 2" key="1">
    <citation type="submission" date="2016-04" db="EMBL/GenBank/DDBJ databases">
        <authorList>
            <consortium name="Pathogen Informatics"/>
        </authorList>
    </citation>
    <scope>NUCLEOTIDE SEQUENCE [LARGE SCALE GENOMIC DNA]</scope>
    <source>
        <strain evidence="1 2">H044680328</strain>
    </source>
</reference>
<dbReference type="Gene3D" id="3.40.50.150">
    <property type="entry name" value="Vaccinia Virus protein VP39"/>
    <property type="match status" value="1"/>
</dbReference>
<dbReference type="KEGG" id="btrm:SAMEA390648700705"/>
<evidence type="ECO:0000313" key="1">
    <source>
        <dbReference type="EMBL" id="SAI67355.1"/>
    </source>
</evidence>
<dbReference type="RefSeq" id="WP_025515547.1">
    <property type="nucleotide sequence ID" value="NZ_CP016340.1"/>
</dbReference>
<dbReference type="STRING" id="123899.SAMEA3906487_00705"/>
<keyword evidence="1" id="KW-0808">Transferase</keyword>
<accession>A0A157QGN7</accession>
<keyword evidence="2" id="KW-1185">Reference proteome</keyword>
<proteinExistence type="predicted"/>
<dbReference type="InterPro" id="IPR029063">
    <property type="entry name" value="SAM-dependent_MTases_sf"/>
</dbReference>
<dbReference type="Proteomes" id="UP000076825">
    <property type="component" value="Chromosome 1"/>
</dbReference>
<organism evidence="1 2">
    <name type="scientific">Bordetella trematum</name>
    <dbReference type="NCBI Taxonomy" id="123899"/>
    <lineage>
        <taxon>Bacteria</taxon>
        <taxon>Pseudomonadati</taxon>
        <taxon>Pseudomonadota</taxon>
        <taxon>Betaproteobacteria</taxon>
        <taxon>Burkholderiales</taxon>
        <taxon>Alcaligenaceae</taxon>
        <taxon>Bordetella</taxon>
    </lineage>
</organism>
<gene>
    <name evidence="1" type="ORF">SAMEA3906487_00705</name>
</gene>
<dbReference type="SUPFAM" id="SSF53335">
    <property type="entry name" value="S-adenosyl-L-methionine-dependent methyltransferases"/>
    <property type="match status" value="1"/>
</dbReference>
<dbReference type="AlphaFoldDB" id="A0A157QGN7"/>
<protein>
    <submittedName>
        <fullName evidence="1">Methyltransferase, FkbM family</fullName>
    </submittedName>
</protein>
<keyword evidence="1" id="KW-0489">Methyltransferase</keyword>
<dbReference type="PATRIC" id="fig|123899.6.peg.678"/>
<dbReference type="GO" id="GO:0032259">
    <property type="term" value="P:methylation"/>
    <property type="evidence" value="ECO:0007669"/>
    <property type="project" value="UniProtKB-KW"/>
</dbReference>
<evidence type="ECO:0000313" key="2">
    <source>
        <dbReference type="Proteomes" id="UP000076825"/>
    </source>
</evidence>
<dbReference type="OrthoDB" id="5329963at2"/>
<dbReference type="eggNOG" id="COG2242">
    <property type="taxonomic scope" value="Bacteria"/>
</dbReference>
<sequence>MPRQDWAALQRQGNERLAFFEQLDGFYVFTQRNPAAATRALHRRFGARLRADPAFMGYCVIGAPPAGPARVNPGWPESEQQFSLLDVLRTQSAAPGRIGVVTLNGTLEEEALLRPLQGLCVDYLVWLAARDEAHTCVSLFQEREYVLAYLARFLALAETLDAASRRVLRARVSAYLALDRHALLRSITPAVHRYFNPVNPDDSFIPRQREVYADVGARRGQDVLKLAGLVGELERSRLWALEPDALDFGVLKQLPFFLPLEAYRMAASDRDSETIGFFSDPLNPAGSHFVAPDDEAAWSGERASHIDRVEQVRLDTLIDTPLTLLKVDTGGGGEMAVLRGAQRHVARPQCRVCISADRYPQDVFELCDFFAALGGRRLRLRQHDGSLRGLVLYADGGGEA</sequence>